<name>A0A923MX57_9BURK</name>
<dbReference type="SUPFAM" id="SSF51556">
    <property type="entry name" value="Metallo-dependent hydrolases"/>
    <property type="match status" value="1"/>
</dbReference>
<dbReference type="PANTHER" id="PTHR35563">
    <property type="entry name" value="BARREL METAL-DEPENDENT HYDROLASE, PUTATIVE (AFU_ORTHOLOGUE AFUA_1G16240)-RELATED"/>
    <property type="match status" value="1"/>
</dbReference>
<organism evidence="2 3">
    <name type="scientific">Ramlibacter cellulosilyticus</name>
    <dbReference type="NCBI Taxonomy" id="2764187"/>
    <lineage>
        <taxon>Bacteria</taxon>
        <taxon>Pseudomonadati</taxon>
        <taxon>Pseudomonadota</taxon>
        <taxon>Betaproteobacteria</taxon>
        <taxon>Burkholderiales</taxon>
        <taxon>Comamonadaceae</taxon>
        <taxon>Ramlibacter</taxon>
    </lineage>
</organism>
<proteinExistence type="predicted"/>
<protein>
    <submittedName>
        <fullName evidence="2">Amidohydrolase family protein</fullName>
    </submittedName>
</protein>
<dbReference type="Proteomes" id="UP000608513">
    <property type="component" value="Unassembled WGS sequence"/>
</dbReference>
<sequence length="270" mass="28988">MAAVAHPAPGWDAHVHVFDAGAAAAGAHYRPVARPLAEIEGLAQAHGCGHLVLVQPSVYGSDNTLLLEALRASHGRHRGVVVVRGDEAQAELDAMHAAGVRGIRFNLVSPVGSARDDVAPALARIAPFLRSRGWHVQWYVHPALLEQLAQWQAVHALPFVLDHLAGLTPAHAASDGTWEVLRTLAAGGAWIKLSGWYRLQAQAPYGALHPLVRRAAALFDDRMVWGSDWPHTSFPPGELPPYASLWEPVVRALGEDGARRVREAGAALYA</sequence>
<reference evidence="2" key="1">
    <citation type="submission" date="2020-08" db="EMBL/GenBank/DDBJ databases">
        <title>Ramlibacter sp. USB13 16S ribosomal RNA gene genome sequencing and assembly.</title>
        <authorList>
            <person name="Kang M."/>
        </authorList>
    </citation>
    <scope>NUCLEOTIDE SEQUENCE</scope>
    <source>
        <strain evidence="2">USB13</strain>
    </source>
</reference>
<dbReference type="GO" id="GO:0016787">
    <property type="term" value="F:hydrolase activity"/>
    <property type="evidence" value="ECO:0007669"/>
    <property type="project" value="InterPro"/>
</dbReference>
<dbReference type="EMBL" id="JACORT010000017">
    <property type="protein sequence ID" value="MBC5786318.1"/>
    <property type="molecule type" value="Genomic_DNA"/>
</dbReference>
<gene>
    <name evidence="2" type="ORF">H8N03_25495</name>
</gene>
<dbReference type="InterPro" id="IPR032466">
    <property type="entry name" value="Metal_Hydrolase"/>
</dbReference>
<evidence type="ECO:0000313" key="3">
    <source>
        <dbReference type="Proteomes" id="UP000608513"/>
    </source>
</evidence>
<dbReference type="InterPro" id="IPR052358">
    <property type="entry name" value="Aro_Compnd_Degr_Hydrolases"/>
</dbReference>
<evidence type="ECO:0000313" key="2">
    <source>
        <dbReference type="EMBL" id="MBC5786318.1"/>
    </source>
</evidence>
<dbReference type="Pfam" id="PF04909">
    <property type="entry name" value="Amidohydro_2"/>
    <property type="match status" value="1"/>
</dbReference>
<dbReference type="InterPro" id="IPR006680">
    <property type="entry name" value="Amidohydro-rel"/>
</dbReference>
<evidence type="ECO:0000259" key="1">
    <source>
        <dbReference type="Pfam" id="PF04909"/>
    </source>
</evidence>
<feature type="domain" description="Amidohydrolase-related" evidence="1">
    <location>
        <begin position="11"/>
        <end position="235"/>
    </location>
</feature>
<dbReference type="Gene3D" id="3.20.20.140">
    <property type="entry name" value="Metal-dependent hydrolases"/>
    <property type="match status" value="1"/>
</dbReference>
<accession>A0A923MX57</accession>
<dbReference type="RefSeq" id="WP_187079062.1">
    <property type="nucleotide sequence ID" value="NZ_JACORT010000017.1"/>
</dbReference>
<comment type="caution">
    <text evidence="2">The sequence shown here is derived from an EMBL/GenBank/DDBJ whole genome shotgun (WGS) entry which is preliminary data.</text>
</comment>
<dbReference type="AlphaFoldDB" id="A0A923MX57"/>
<dbReference type="PANTHER" id="PTHR35563:SF2">
    <property type="entry name" value="BARREL METAL-DEPENDENT HYDROLASE, PUTATIVE (AFU_ORTHOLOGUE AFUA_1G16240)-RELATED"/>
    <property type="match status" value="1"/>
</dbReference>
<keyword evidence="3" id="KW-1185">Reference proteome</keyword>